<evidence type="ECO:0000313" key="5">
    <source>
        <dbReference type="Proteomes" id="UP000319374"/>
    </source>
</evidence>
<dbReference type="AlphaFoldDB" id="A0A4Y1WZS0"/>
<feature type="region of interest" description="Disordered" evidence="1">
    <location>
        <begin position="277"/>
        <end position="337"/>
    </location>
</feature>
<keyword evidence="2" id="KW-1133">Transmembrane helix</keyword>
<dbReference type="GeneID" id="98673046"/>
<feature type="compositionally biased region" description="Basic and acidic residues" evidence="1">
    <location>
        <begin position="318"/>
        <end position="337"/>
    </location>
</feature>
<evidence type="ECO:0000259" key="3">
    <source>
        <dbReference type="PROSITE" id="PS51178"/>
    </source>
</evidence>
<dbReference type="RefSeq" id="WP_141428253.1">
    <property type="nucleotide sequence ID" value="NZ_AP019736.1"/>
</dbReference>
<dbReference type="SMART" id="SM00740">
    <property type="entry name" value="PASTA"/>
    <property type="match status" value="3"/>
</dbReference>
<evidence type="ECO:0000313" key="4">
    <source>
        <dbReference type="EMBL" id="BBL06430.1"/>
    </source>
</evidence>
<dbReference type="CDD" id="cd06577">
    <property type="entry name" value="PASTA_pknB"/>
    <property type="match status" value="2"/>
</dbReference>
<organism evidence="4 5">
    <name type="scientific">Alistipes dispar</name>
    <dbReference type="NCBI Taxonomy" id="2585119"/>
    <lineage>
        <taxon>Bacteria</taxon>
        <taxon>Pseudomonadati</taxon>
        <taxon>Bacteroidota</taxon>
        <taxon>Bacteroidia</taxon>
        <taxon>Bacteroidales</taxon>
        <taxon>Rikenellaceae</taxon>
        <taxon>Alistipes</taxon>
    </lineage>
</organism>
<evidence type="ECO:0000256" key="1">
    <source>
        <dbReference type="SAM" id="MobiDB-lite"/>
    </source>
</evidence>
<dbReference type="Pfam" id="PF03793">
    <property type="entry name" value="PASTA"/>
    <property type="match status" value="1"/>
</dbReference>
<name>A0A4Y1WZS0_9BACT</name>
<protein>
    <recommendedName>
        <fullName evidence="3">PASTA domain-containing protein</fullName>
    </recommendedName>
</protein>
<feature type="domain" description="PASTA" evidence="3">
    <location>
        <begin position="45"/>
        <end position="111"/>
    </location>
</feature>
<keyword evidence="2" id="KW-0472">Membrane</keyword>
<dbReference type="EMBL" id="AP019736">
    <property type="protein sequence ID" value="BBL06430.1"/>
    <property type="molecule type" value="Genomic_DNA"/>
</dbReference>
<gene>
    <name evidence="4" type="ORF">A5CPEGH6_10680</name>
</gene>
<accession>A0A4Y1WZS0</accession>
<dbReference type="PROSITE" id="PS51178">
    <property type="entry name" value="PASTA"/>
    <property type="match status" value="1"/>
</dbReference>
<evidence type="ECO:0000256" key="2">
    <source>
        <dbReference type="SAM" id="Phobius"/>
    </source>
</evidence>
<keyword evidence="2" id="KW-0812">Transmembrane</keyword>
<dbReference type="InterPro" id="IPR005543">
    <property type="entry name" value="PASTA_dom"/>
</dbReference>
<feature type="transmembrane region" description="Helical" evidence="2">
    <location>
        <begin position="16"/>
        <end position="38"/>
    </location>
</feature>
<feature type="compositionally biased region" description="Basic and acidic residues" evidence="1">
    <location>
        <begin position="277"/>
        <end position="308"/>
    </location>
</feature>
<dbReference type="KEGG" id="ada:A5CPEGH6_10680"/>
<proteinExistence type="predicted"/>
<keyword evidence="5" id="KW-1185">Reference proteome</keyword>
<dbReference type="Proteomes" id="UP000319374">
    <property type="component" value="Chromosome"/>
</dbReference>
<sequence>MEKPQNFLTRFRRNRLLWNLSLIAAIILSMAVAAHLVMQAGTRHGARRIVPDFSGTALDEARRIARANDLELHVNDSLFVPAYAGGIVLDQLPEGGVEVKPGRTVYITINSFRQKTVRVPYVAGRSLRQAKNMLEVAGLEIDELIYRPDLATNYVLEEYCGEKPVTQTSRLEAEIGSGVTLYVGVRDGDSLTVVPQVVGVPLAQAKGRLWELGLNVGRIDFDEGVNLLNEKEARVFVQTPSAEREANLGSRVDLRLTLDEKKLARFRAEAEKLAAETAEERIRAERERDSLARAGAFDRPDTGEERLPDTAAPASERQSPEQAEHRRPRTEPDEFFD</sequence>
<dbReference type="Gene3D" id="3.30.10.20">
    <property type="match status" value="3"/>
</dbReference>
<reference evidence="5" key="1">
    <citation type="submission" date="2019-06" db="EMBL/GenBank/DDBJ databases">
        <title>Alistipes onderdonkii subsp. vulgaris subsp. nov., Alistipes dispar sp. nov. and Alistipes communis sp. nov., isolated from human faeces, and creation of Alistipes onderdonkii subsp. onderdonkii subsp. nov.</title>
        <authorList>
            <person name="Sakamoto M."/>
            <person name="Ikeyama N."/>
            <person name="Ogata Y."/>
            <person name="Suda W."/>
            <person name="Iino T."/>
            <person name="Hattori M."/>
            <person name="Ohkuma M."/>
        </authorList>
    </citation>
    <scope>NUCLEOTIDE SEQUENCE [LARGE SCALE GENOMIC DNA]</scope>
    <source>
        <strain evidence="5">5CPEGH6</strain>
    </source>
</reference>
<dbReference type="SUPFAM" id="SSF54184">
    <property type="entry name" value="Penicillin-binding protein 2x (pbp-2x), c-terminal domain"/>
    <property type="match status" value="1"/>
</dbReference>
<dbReference type="OrthoDB" id="9803895at2"/>